<evidence type="ECO:0000256" key="6">
    <source>
        <dbReference type="RuleBase" id="RU000370"/>
    </source>
</evidence>
<dbReference type="GO" id="GO:0016020">
    <property type="term" value="C:membrane"/>
    <property type="evidence" value="ECO:0007669"/>
    <property type="project" value="UniProtKB-SubCell"/>
</dbReference>
<keyword evidence="10" id="KW-1185">Reference proteome</keyword>
<keyword evidence="6" id="KW-0249">Electron transport</keyword>
<dbReference type="InterPro" id="IPR023616">
    <property type="entry name" value="Cyt_c_oxase-like_su1_dom"/>
</dbReference>
<keyword evidence="3 6" id="KW-0812">Transmembrane</keyword>
<dbReference type="InterPro" id="IPR036927">
    <property type="entry name" value="Cyt_c_oxase-like_su1_sf"/>
</dbReference>
<feature type="transmembrane region" description="Helical" evidence="7">
    <location>
        <begin position="287"/>
        <end position="309"/>
    </location>
</feature>
<dbReference type="PANTHER" id="PTHR10422:SF43">
    <property type="entry name" value="NITRIC OXIDE REDUCTASE SUBUNIT B"/>
    <property type="match status" value="1"/>
</dbReference>
<evidence type="ECO:0000256" key="5">
    <source>
        <dbReference type="ARBA" id="ARBA00023136"/>
    </source>
</evidence>
<keyword evidence="2 6" id="KW-0679">Respiratory chain</keyword>
<dbReference type="GO" id="GO:0022904">
    <property type="term" value="P:respiratory electron transport chain"/>
    <property type="evidence" value="ECO:0007669"/>
    <property type="project" value="TreeGrafter"/>
</dbReference>
<dbReference type="Proteomes" id="UP000199075">
    <property type="component" value="Unassembled WGS sequence"/>
</dbReference>
<feature type="transmembrane region" description="Helical" evidence="7">
    <location>
        <begin position="362"/>
        <end position="385"/>
    </location>
</feature>
<feature type="transmembrane region" description="Helical" evidence="7">
    <location>
        <begin position="329"/>
        <end position="350"/>
    </location>
</feature>
<sequence length="451" mass="51066">MKYETQKVALPFFMVAMALFALQIVFGLLAASVYVWPNFMAELMPFNIMRVSHTNLLIVWLLLGFMGATYYLMPEEAEQEIHSPTIAYIQLAIFAFAGAAALVGYQFGIHEGREFLEQPFWVKVLITISFLMFLFNASMTLLKGRKTAINLVLMLGLWLAAVFWLFAFYNPSNLAVDKLYWWWVVHLWVEGVWELIMASLLGYLLIKMTGVDREVIEKWLYVIVGLSLFSGLLGTGHHYYWIGAPSYWQPIGSIFSTLEVIPFFAMVVFAFTMFWKGSRNHPNKAAMLWSLGCPTMAFFGAGVWGFLHTLHWVNYYSHGTQVTAAHGHLAFYGAYVMLLLGIITFAMPQLRRVQPYNQVMNMWGFWIMTGAMAFMTFTLTFAGVVQTHLQRVLGMNFMEVQDQLLLFYGMRLGSGVAVAIGAVLLLYAFFGPAREQVPAGGTQLTAGPERA</sequence>
<organism evidence="9 10">
    <name type="scientific">Halomonas shengliensis</name>
    <dbReference type="NCBI Taxonomy" id="419597"/>
    <lineage>
        <taxon>Bacteria</taxon>
        <taxon>Pseudomonadati</taxon>
        <taxon>Pseudomonadota</taxon>
        <taxon>Gammaproteobacteria</taxon>
        <taxon>Oceanospirillales</taxon>
        <taxon>Halomonadaceae</taxon>
        <taxon>Halomonas</taxon>
    </lineage>
</organism>
<reference evidence="10" key="1">
    <citation type="submission" date="2016-10" db="EMBL/GenBank/DDBJ databases">
        <authorList>
            <person name="Varghese N."/>
            <person name="Submissions S."/>
        </authorList>
    </citation>
    <scope>NUCLEOTIDE SEQUENCE [LARGE SCALE GENOMIC DNA]</scope>
    <source>
        <strain evidence="10">CGMCC 1.6444</strain>
    </source>
</reference>
<evidence type="ECO:0000313" key="9">
    <source>
        <dbReference type="EMBL" id="SDN92114.1"/>
    </source>
</evidence>
<dbReference type="AlphaFoldDB" id="A0A1H0FBU4"/>
<comment type="subcellular location">
    <subcellularLocation>
        <location evidence="1">Membrane</location>
        <topology evidence="1">Multi-pass membrane protein</topology>
    </subcellularLocation>
</comment>
<evidence type="ECO:0000256" key="1">
    <source>
        <dbReference type="ARBA" id="ARBA00004141"/>
    </source>
</evidence>
<evidence type="ECO:0000259" key="8">
    <source>
        <dbReference type="PROSITE" id="PS50855"/>
    </source>
</evidence>
<dbReference type="GO" id="GO:0009060">
    <property type="term" value="P:aerobic respiration"/>
    <property type="evidence" value="ECO:0007669"/>
    <property type="project" value="InterPro"/>
</dbReference>
<dbReference type="PANTHER" id="PTHR10422">
    <property type="entry name" value="CYTOCHROME C OXIDASE SUBUNIT 1"/>
    <property type="match status" value="1"/>
</dbReference>
<accession>A0A1H0FBU4</accession>
<keyword evidence="6" id="KW-0349">Heme</keyword>
<feature type="transmembrane region" description="Helical" evidence="7">
    <location>
        <begin position="405"/>
        <end position="430"/>
    </location>
</feature>
<keyword evidence="6" id="KW-0408">Iron</keyword>
<dbReference type="GO" id="GO:0004129">
    <property type="term" value="F:cytochrome-c oxidase activity"/>
    <property type="evidence" value="ECO:0007669"/>
    <property type="project" value="InterPro"/>
</dbReference>
<proteinExistence type="inferred from homology"/>
<dbReference type="EMBL" id="FNIV01000002">
    <property type="protein sequence ID" value="SDN92114.1"/>
    <property type="molecule type" value="Genomic_DNA"/>
</dbReference>
<dbReference type="PROSITE" id="PS00077">
    <property type="entry name" value="COX1_CUB"/>
    <property type="match status" value="1"/>
</dbReference>
<keyword evidence="4 7" id="KW-1133">Transmembrane helix</keyword>
<feature type="transmembrane region" description="Helical" evidence="7">
    <location>
        <begin position="181"/>
        <end position="206"/>
    </location>
</feature>
<feature type="domain" description="Cytochrome oxidase subunit I profile" evidence="8">
    <location>
        <begin position="220"/>
        <end position="384"/>
    </location>
</feature>
<protein>
    <submittedName>
        <fullName evidence="9">Nitric oxide reductase subunit B</fullName>
    </submittedName>
</protein>
<dbReference type="GO" id="GO:0020037">
    <property type="term" value="F:heme binding"/>
    <property type="evidence" value="ECO:0007669"/>
    <property type="project" value="InterPro"/>
</dbReference>
<name>A0A1H0FBU4_9GAMM</name>
<feature type="transmembrane region" description="Helical" evidence="7">
    <location>
        <begin position="56"/>
        <end position="73"/>
    </location>
</feature>
<dbReference type="InterPro" id="IPR023615">
    <property type="entry name" value="Cyt_c_Oxase_su1_BS"/>
</dbReference>
<feature type="transmembrane region" description="Helical" evidence="7">
    <location>
        <begin position="12"/>
        <end position="36"/>
    </location>
</feature>
<evidence type="ECO:0000256" key="4">
    <source>
        <dbReference type="ARBA" id="ARBA00022989"/>
    </source>
</evidence>
<dbReference type="SUPFAM" id="SSF81442">
    <property type="entry name" value="Cytochrome c oxidase subunit I-like"/>
    <property type="match status" value="1"/>
</dbReference>
<keyword evidence="6" id="KW-0813">Transport</keyword>
<dbReference type="STRING" id="419597.SAMN04487957_102391"/>
<feature type="transmembrane region" description="Helical" evidence="7">
    <location>
        <begin position="149"/>
        <end position="169"/>
    </location>
</feature>
<feature type="transmembrane region" description="Helical" evidence="7">
    <location>
        <begin position="120"/>
        <end position="142"/>
    </location>
</feature>
<comment type="similarity">
    <text evidence="6">Belongs to the heme-copper respiratory oxidase family.</text>
</comment>
<dbReference type="RefSeq" id="WP_089677233.1">
    <property type="nucleotide sequence ID" value="NZ_FNIV01000002.1"/>
</dbReference>
<feature type="transmembrane region" description="Helical" evidence="7">
    <location>
        <begin position="254"/>
        <end position="275"/>
    </location>
</feature>
<keyword evidence="5 7" id="KW-0472">Membrane</keyword>
<dbReference type="Pfam" id="PF00115">
    <property type="entry name" value="COX1"/>
    <property type="match status" value="1"/>
</dbReference>
<evidence type="ECO:0000256" key="2">
    <source>
        <dbReference type="ARBA" id="ARBA00022660"/>
    </source>
</evidence>
<dbReference type="OrthoDB" id="9767153at2"/>
<dbReference type="InterPro" id="IPR000883">
    <property type="entry name" value="Cyt_C_Oxase_1"/>
</dbReference>
<dbReference type="Gene3D" id="1.20.210.10">
    <property type="entry name" value="Cytochrome c oxidase-like, subunit I domain"/>
    <property type="match status" value="1"/>
</dbReference>
<evidence type="ECO:0000313" key="10">
    <source>
        <dbReference type="Proteomes" id="UP000199075"/>
    </source>
</evidence>
<gene>
    <name evidence="9" type="ORF">SAMN04487957_102391</name>
</gene>
<dbReference type="PROSITE" id="PS50855">
    <property type="entry name" value="COX1"/>
    <property type="match status" value="1"/>
</dbReference>
<evidence type="ECO:0000256" key="3">
    <source>
        <dbReference type="ARBA" id="ARBA00022692"/>
    </source>
</evidence>
<evidence type="ECO:0000256" key="7">
    <source>
        <dbReference type="SAM" id="Phobius"/>
    </source>
</evidence>
<dbReference type="GO" id="GO:0015990">
    <property type="term" value="P:electron transport coupled proton transport"/>
    <property type="evidence" value="ECO:0007669"/>
    <property type="project" value="TreeGrafter"/>
</dbReference>
<keyword evidence="6" id="KW-0479">Metal-binding</keyword>
<feature type="transmembrane region" description="Helical" evidence="7">
    <location>
        <begin position="85"/>
        <end position="108"/>
    </location>
</feature>
<feature type="transmembrane region" description="Helical" evidence="7">
    <location>
        <begin position="218"/>
        <end position="242"/>
    </location>
</feature>